<dbReference type="SMART" id="SM00895">
    <property type="entry name" value="FCD"/>
    <property type="match status" value="1"/>
</dbReference>
<name>A0ABR7RRI2_9PROT</name>
<feature type="domain" description="HTH gntR-type" evidence="4">
    <location>
        <begin position="19"/>
        <end position="87"/>
    </location>
</feature>
<gene>
    <name evidence="5" type="ORF">IBL26_20445</name>
</gene>
<evidence type="ECO:0000256" key="3">
    <source>
        <dbReference type="ARBA" id="ARBA00023163"/>
    </source>
</evidence>
<keyword evidence="2" id="KW-0238">DNA-binding</keyword>
<sequence>MSADRVSLVIPRIQEPRRLSLTEQVTHDLQSRITQGELKPGDQLPTERELMQRYHVSRTVVREAISSLRAAGRLATRQGRGAFVLDPASQPLSYRLEHSEIGAAEDVLKLMEIRIALESEAASLAAQRRGEAAVEPLERIAAQFDASVETPEQSTVHDQAFHLCIADLSGNAYFRTLMTGLSPHLLPRLRIDLFKDDAAAKVLYLRTLQVEHAHILDAIRRGDAEGARGAMRLHLTNSRERLRKALVQLASAES</sequence>
<dbReference type="Pfam" id="PF00392">
    <property type="entry name" value="GntR"/>
    <property type="match status" value="1"/>
</dbReference>
<dbReference type="Gene3D" id="1.20.120.530">
    <property type="entry name" value="GntR ligand-binding domain-like"/>
    <property type="match status" value="1"/>
</dbReference>
<dbReference type="InterPro" id="IPR036390">
    <property type="entry name" value="WH_DNA-bd_sf"/>
</dbReference>
<accession>A0ABR7RRI2</accession>
<keyword evidence="6" id="KW-1185">Reference proteome</keyword>
<evidence type="ECO:0000313" key="6">
    <source>
        <dbReference type="Proteomes" id="UP000626026"/>
    </source>
</evidence>
<dbReference type="InterPro" id="IPR036388">
    <property type="entry name" value="WH-like_DNA-bd_sf"/>
</dbReference>
<dbReference type="PRINTS" id="PR00035">
    <property type="entry name" value="HTHGNTR"/>
</dbReference>
<evidence type="ECO:0000313" key="5">
    <source>
        <dbReference type="EMBL" id="MBC9209226.1"/>
    </source>
</evidence>
<dbReference type="CDD" id="cd07377">
    <property type="entry name" value="WHTH_GntR"/>
    <property type="match status" value="1"/>
</dbReference>
<dbReference type="PANTHER" id="PTHR43537">
    <property type="entry name" value="TRANSCRIPTIONAL REGULATOR, GNTR FAMILY"/>
    <property type="match status" value="1"/>
</dbReference>
<evidence type="ECO:0000256" key="2">
    <source>
        <dbReference type="ARBA" id="ARBA00023125"/>
    </source>
</evidence>
<comment type="caution">
    <text evidence="5">The sequence shown here is derived from an EMBL/GenBank/DDBJ whole genome shotgun (WGS) entry which is preliminary data.</text>
</comment>
<proteinExistence type="predicted"/>
<keyword evidence="3" id="KW-0804">Transcription</keyword>
<dbReference type="Proteomes" id="UP000626026">
    <property type="component" value="Unassembled WGS sequence"/>
</dbReference>
<dbReference type="Pfam" id="PF07729">
    <property type="entry name" value="FCD"/>
    <property type="match status" value="1"/>
</dbReference>
<dbReference type="Gene3D" id="1.10.10.10">
    <property type="entry name" value="Winged helix-like DNA-binding domain superfamily/Winged helix DNA-binding domain"/>
    <property type="match status" value="1"/>
</dbReference>
<protein>
    <submittedName>
        <fullName evidence="5">FadR family transcriptional regulator</fullName>
    </submittedName>
</protein>
<evidence type="ECO:0000259" key="4">
    <source>
        <dbReference type="PROSITE" id="PS50949"/>
    </source>
</evidence>
<evidence type="ECO:0000256" key="1">
    <source>
        <dbReference type="ARBA" id="ARBA00023015"/>
    </source>
</evidence>
<dbReference type="SUPFAM" id="SSF48008">
    <property type="entry name" value="GntR ligand-binding domain-like"/>
    <property type="match status" value="1"/>
</dbReference>
<dbReference type="PROSITE" id="PS50949">
    <property type="entry name" value="HTH_GNTR"/>
    <property type="match status" value="1"/>
</dbReference>
<reference evidence="5 6" key="1">
    <citation type="journal article" date="2013" name="Int. J. Syst. Evol. Microbiol.">
        <title>Roseomonas aerophila sp. nov., isolated from air.</title>
        <authorList>
            <person name="Kim S.J."/>
            <person name="Weon H.Y."/>
            <person name="Ahn J.H."/>
            <person name="Hong S.B."/>
            <person name="Seok S.J."/>
            <person name="Whang K.S."/>
            <person name="Kwon S.W."/>
        </authorList>
    </citation>
    <scope>NUCLEOTIDE SEQUENCE [LARGE SCALE GENOMIC DNA]</scope>
    <source>
        <strain evidence="5 6">NBRC 108923</strain>
    </source>
</reference>
<dbReference type="SUPFAM" id="SSF46785">
    <property type="entry name" value="Winged helix' DNA-binding domain"/>
    <property type="match status" value="1"/>
</dbReference>
<dbReference type="InterPro" id="IPR008920">
    <property type="entry name" value="TF_FadR/GntR_C"/>
</dbReference>
<dbReference type="SMART" id="SM00345">
    <property type="entry name" value="HTH_GNTR"/>
    <property type="match status" value="1"/>
</dbReference>
<dbReference type="RefSeq" id="WP_187786366.1">
    <property type="nucleotide sequence ID" value="NZ_JACTVA010000048.1"/>
</dbReference>
<dbReference type="InterPro" id="IPR011711">
    <property type="entry name" value="GntR_C"/>
</dbReference>
<keyword evidence="1" id="KW-0805">Transcription regulation</keyword>
<dbReference type="InterPro" id="IPR000524">
    <property type="entry name" value="Tscrpt_reg_HTH_GntR"/>
</dbReference>
<organism evidence="5 6">
    <name type="scientific">Teichococcus aerophilus</name>
    <dbReference type="NCBI Taxonomy" id="1224513"/>
    <lineage>
        <taxon>Bacteria</taxon>
        <taxon>Pseudomonadati</taxon>
        <taxon>Pseudomonadota</taxon>
        <taxon>Alphaproteobacteria</taxon>
        <taxon>Acetobacterales</taxon>
        <taxon>Roseomonadaceae</taxon>
        <taxon>Roseomonas</taxon>
    </lineage>
</organism>
<dbReference type="PANTHER" id="PTHR43537:SF5">
    <property type="entry name" value="UXU OPERON TRANSCRIPTIONAL REGULATOR"/>
    <property type="match status" value="1"/>
</dbReference>
<dbReference type="EMBL" id="JACTVA010000048">
    <property type="protein sequence ID" value="MBC9209226.1"/>
    <property type="molecule type" value="Genomic_DNA"/>
</dbReference>